<keyword evidence="1 2" id="KW-0732">Signal</keyword>
<feature type="signal peptide" evidence="2">
    <location>
        <begin position="1"/>
        <end position="20"/>
    </location>
</feature>
<evidence type="ECO:0000313" key="5">
    <source>
        <dbReference type="Proteomes" id="UP001218188"/>
    </source>
</evidence>
<accession>A0AAD6WM13</accession>
<dbReference type="AlphaFoldDB" id="A0AAD6WM13"/>
<comment type="caution">
    <text evidence="4">The sequence shown here is derived from an EMBL/GenBank/DDBJ whole genome shotgun (WGS) entry which is preliminary data.</text>
</comment>
<dbReference type="InterPro" id="IPR018466">
    <property type="entry name" value="Kre9/Knh1-like_N"/>
</dbReference>
<evidence type="ECO:0000259" key="3">
    <source>
        <dbReference type="Pfam" id="PF10342"/>
    </source>
</evidence>
<gene>
    <name evidence="4" type="ORF">C8F04DRAFT_1148436</name>
</gene>
<protein>
    <recommendedName>
        <fullName evidence="3">Yeast cell wall synthesis Kre9/Knh1-like N-terminal domain-containing protein</fullName>
    </recommendedName>
</protein>
<organism evidence="4 5">
    <name type="scientific">Mycena alexandri</name>
    <dbReference type="NCBI Taxonomy" id="1745969"/>
    <lineage>
        <taxon>Eukaryota</taxon>
        <taxon>Fungi</taxon>
        <taxon>Dikarya</taxon>
        <taxon>Basidiomycota</taxon>
        <taxon>Agaricomycotina</taxon>
        <taxon>Agaricomycetes</taxon>
        <taxon>Agaricomycetidae</taxon>
        <taxon>Agaricales</taxon>
        <taxon>Marasmiineae</taxon>
        <taxon>Mycenaceae</taxon>
        <taxon>Mycena</taxon>
    </lineage>
</organism>
<keyword evidence="5" id="KW-1185">Reference proteome</keyword>
<evidence type="ECO:0000313" key="4">
    <source>
        <dbReference type="EMBL" id="KAJ7019208.1"/>
    </source>
</evidence>
<feature type="chain" id="PRO_5042108825" description="Yeast cell wall synthesis Kre9/Knh1-like N-terminal domain-containing protein" evidence="2">
    <location>
        <begin position="21"/>
        <end position="116"/>
    </location>
</feature>
<dbReference type="Proteomes" id="UP001218188">
    <property type="component" value="Unassembled WGS sequence"/>
</dbReference>
<name>A0AAD6WM13_9AGAR</name>
<feature type="domain" description="Yeast cell wall synthesis Kre9/Knh1-like N-terminal" evidence="3">
    <location>
        <begin position="28"/>
        <end position="112"/>
    </location>
</feature>
<dbReference type="Pfam" id="PF10342">
    <property type="entry name" value="Kre9_KNH"/>
    <property type="match status" value="1"/>
</dbReference>
<reference evidence="4" key="1">
    <citation type="submission" date="2023-03" db="EMBL/GenBank/DDBJ databases">
        <title>Massive genome expansion in bonnet fungi (Mycena s.s.) driven by repeated elements and novel gene families across ecological guilds.</title>
        <authorList>
            <consortium name="Lawrence Berkeley National Laboratory"/>
            <person name="Harder C.B."/>
            <person name="Miyauchi S."/>
            <person name="Viragh M."/>
            <person name="Kuo A."/>
            <person name="Thoen E."/>
            <person name="Andreopoulos B."/>
            <person name="Lu D."/>
            <person name="Skrede I."/>
            <person name="Drula E."/>
            <person name="Henrissat B."/>
            <person name="Morin E."/>
            <person name="Kohler A."/>
            <person name="Barry K."/>
            <person name="LaButti K."/>
            <person name="Morin E."/>
            <person name="Salamov A."/>
            <person name="Lipzen A."/>
            <person name="Mereny Z."/>
            <person name="Hegedus B."/>
            <person name="Baldrian P."/>
            <person name="Stursova M."/>
            <person name="Weitz H."/>
            <person name="Taylor A."/>
            <person name="Grigoriev I.V."/>
            <person name="Nagy L.G."/>
            <person name="Martin F."/>
            <person name="Kauserud H."/>
        </authorList>
    </citation>
    <scope>NUCLEOTIDE SEQUENCE</scope>
    <source>
        <strain evidence="4">CBHHK200</strain>
    </source>
</reference>
<dbReference type="EMBL" id="JARJCM010000302">
    <property type="protein sequence ID" value="KAJ7019208.1"/>
    <property type="molecule type" value="Genomic_DNA"/>
</dbReference>
<evidence type="ECO:0000256" key="2">
    <source>
        <dbReference type="SAM" id="SignalP"/>
    </source>
</evidence>
<proteinExistence type="predicted"/>
<sequence>MFSLSKSLLAVVLGATGAFSSFVVDTPENQVHAGAPLTVRWTSSAGDPVFSLELVDVTSSKIVVLANNVDPSADHITVIIPKSVSTKDAFVLSFVEPAQSNAVLVETAEFTIAPAA</sequence>
<evidence type="ECO:0000256" key="1">
    <source>
        <dbReference type="ARBA" id="ARBA00022729"/>
    </source>
</evidence>